<dbReference type="Proteomes" id="UP000523000">
    <property type="component" value="Unassembled WGS sequence"/>
</dbReference>
<reference evidence="1 2" key="1">
    <citation type="submission" date="2020-08" db="EMBL/GenBank/DDBJ databases">
        <title>Sequencing the genomes of 1000 actinobacteria strains.</title>
        <authorList>
            <person name="Klenk H.-P."/>
        </authorList>
    </citation>
    <scope>NUCLEOTIDE SEQUENCE [LARGE SCALE GENOMIC DNA]</scope>
    <source>
        <strain evidence="1 2">DSM 22826</strain>
    </source>
</reference>
<accession>A0A839QI43</accession>
<name>A0A839QI43_9MICC</name>
<evidence type="ECO:0000313" key="1">
    <source>
        <dbReference type="EMBL" id="MBB2995540.1"/>
    </source>
</evidence>
<dbReference type="AlphaFoldDB" id="A0A839QI43"/>
<dbReference type="EMBL" id="JACHVS010000001">
    <property type="protein sequence ID" value="MBB2995540.1"/>
    <property type="molecule type" value="Genomic_DNA"/>
</dbReference>
<gene>
    <name evidence="1" type="ORF">E9229_001731</name>
</gene>
<protein>
    <submittedName>
        <fullName evidence="1">Uncharacterized protein</fullName>
    </submittedName>
</protein>
<keyword evidence="2" id="KW-1185">Reference proteome</keyword>
<sequence length="49" mass="5088">MTAPISALMGAIVHAVCGAGYGAHSQTAPISVVARHQLLGVNTCEWKIR</sequence>
<evidence type="ECO:0000313" key="2">
    <source>
        <dbReference type="Proteomes" id="UP000523000"/>
    </source>
</evidence>
<organism evidence="1 2">
    <name type="scientific">Paeniglutamicibacter cryotolerans</name>
    <dbReference type="NCBI Taxonomy" id="670079"/>
    <lineage>
        <taxon>Bacteria</taxon>
        <taxon>Bacillati</taxon>
        <taxon>Actinomycetota</taxon>
        <taxon>Actinomycetes</taxon>
        <taxon>Micrococcales</taxon>
        <taxon>Micrococcaceae</taxon>
        <taxon>Paeniglutamicibacter</taxon>
    </lineage>
</organism>
<comment type="caution">
    <text evidence="1">The sequence shown here is derived from an EMBL/GenBank/DDBJ whole genome shotgun (WGS) entry which is preliminary data.</text>
</comment>
<proteinExistence type="predicted"/>